<name>A0AAE0FIM1_9CHLO</name>
<protein>
    <submittedName>
        <fullName evidence="1">Uncharacterized protein</fullName>
    </submittedName>
</protein>
<organism evidence="1 2">
    <name type="scientific">Cymbomonas tetramitiformis</name>
    <dbReference type="NCBI Taxonomy" id="36881"/>
    <lineage>
        <taxon>Eukaryota</taxon>
        <taxon>Viridiplantae</taxon>
        <taxon>Chlorophyta</taxon>
        <taxon>Pyramimonadophyceae</taxon>
        <taxon>Pyramimonadales</taxon>
        <taxon>Pyramimonadaceae</taxon>
        <taxon>Cymbomonas</taxon>
    </lineage>
</organism>
<dbReference type="Proteomes" id="UP001190700">
    <property type="component" value="Unassembled WGS sequence"/>
</dbReference>
<evidence type="ECO:0000313" key="1">
    <source>
        <dbReference type="EMBL" id="KAK3260469.1"/>
    </source>
</evidence>
<gene>
    <name evidence="1" type="ORF">CYMTET_30571</name>
</gene>
<comment type="caution">
    <text evidence="1">The sequence shown here is derived from an EMBL/GenBank/DDBJ whole genome shotgun (WGS) entry which is preliminary data.</text>
</comment>
<dbReference type="AlphaFoldDB" id="A0AAE0FIM1"/>
<accession>A0AAE0FIM1</accession>
<sequence length="237" mass="27002">MYHYKRVNRKLRSQFTFAGVSTENLGGIKGTCYAFDLRCQDEFAQVILRIVQAHRLQPYKLLDVSGVQGFASECFWQDEVPALNMYCSDATDGRTDCSSCCSTDAGDCEDGVTGDSNLTLDVRSEPADHSTRVCSARRKEATGNSDTRARYWNGVYKDREMLDALIMKQQRANYNKAHKVQFCVHDVVLLLQDEALRGRMMRQLEVALPVLQQHTDVCAIVWFSAERMRARFCDDRV</sequence>
<proteinExistence type="predicted"/>
<keyword evidence="2" id="KW-1185">Reference proteome</keyword>
<evidence type="ECO:0000313" key="2">
    <source>
        <dbReference type="Proteomes" id="UP001190700"/>
    </source>
</evidence>
<reference evidence="1 2" key="1">
    <citation type="journal article" date="2015" name="Genome Biol. Evol.">
        <title>Comparative Genomics of a Bacterivorous Green Alga Reveals Evolutionary Causalities and Consequences of Phago-Mixotrophic Mode of Nutrition.</title>
        <authorList>
            <person name="Burns J.A."/>
            <person name="Paasch A."/>
            <person name="Narechania A."/>
            <person name="Kim E."/>
        </authorList>
    </citation>
    <scope>NUCLEOTIDE SEQUENCE [LARGE SCALE GENOMIC DNA]</scope>
    <source>
        <strain evidence="1 2">PLY_AMNH</strain>
    </source>
</reference>
<dbReference type="EMBL" id="LGRX02017674">
    <property type="protein sequence ID" value="KAK3260469.1"/>
    <property type="molecule type" value="Genomic_DNA"/>
</dbReference>